<organism evidence="1 2">
    <name type="scientific">Persea americana</name>
    <name type="common">Avocado</name>
    <dbReference type="NCBI Taxonomy" id="3435"/>
    <lineage>
        <taxon>Eukaryota</taxon>
        <taxon>Viridiplantae</taxon>
        <taxon>Streptophyta</taxon>
        <taxon>Embryophyta</taxon>
        <taxon>Tracheophyta</taxon>
        <taxon>Spermatophyta</taxon>
        <taxon>Magnoliopsida</taxon>
        <taxon>Magnoliidae</taxon>
        <taxon>Laurales</taxon>
        <taxon>Lauraceae</taxon>
        <taxon>Persea</taxon>
    </lineage>
</organism>
<gene>
    <name evidence="1" type="ORF">MRB53_012824</name>
</gene>
<sequence length="1206" mass="134472">MRFVWSLLASLWTTVVLLVHAQPGFISINCGMAEDSTYIDIINTTYHSDDKYIETGVNNNLSEAFMPTTILRQLYSNVRSFPNGSRNCYNLSEITKGTKYLLRVHMWYPDDPYDLLWRPFDDINWSPFNTSSRVTNLNVAFQPPSKVMMTAVRPVTESDALYYNWDVDDLSLELQVYMHFAELEQLNATQRREFTACCGDNVCYNSTIRPEYLVTTTVEPPQTLTGQSKYMCTFKQTSNSNCPPILNAMEIFVIRQYNEPPTKDQDVEAILDIKSSYQLKRNWMGDPCVPKSYSWEGLACNYTLPDAPAILSLNLSSFGLKGEIAAALANLKSIQSFNSSLRFPFHRDLSWNNLTGPIPNFLGDLPLLSSLNLSGNQLNGAVPPNLLRKVNRGSLLLSIDNNPNLVTPVYDIKKSRKVIVPVLASVISALVLLTIVGILLLKFTQRRRQRVIKARVTYGEGCAADKREMTLVRSCLAILLTFAVLVHAQPGFISINCGMAEDSTYVDIINTTYHSDAKYIETGVNYNLSKAFLPATILQQLYSNVRSFPSGRRNCYNLSEITKGTKYLLRVHLFYGNYDSKNSTPQFDIYIGLGIPFISALELRPVNNSMYKIVNETHSLTRWDQYDVGRPRYNRDVNAGIRYPDDPYDLLWRPFDDINWSPFNTSFGVTNPNVAFQPPSKVMMTAVRPVNESDTLYYNWAVDDLAFQLQVYMHFAELEQLNATQKREFTVCCGDNVCYNSTIRPEYLVTTTVEPPQTLTGQSQYVCTFKQTSNSNCPPILNAMEIFVIRRYSELPTRDQDVEAILDIKSSYQLKRNWMGDPCVPKIYSWEGLACNYTLPDAPAILSLNLSSFGLKGEIAAALANLKSIQSLDLSRNNLTGPIPNFLGDLPSLSLLNLRGNQLNGSVPSNLVEKVNRGSLQLSIDNNPNLVTPVNDMKKSRKVVVPVLASVISTLVLLTIVGILLLKFAQRRRQRVATRVVTGLSIVTLLGAFDAANKPSKTIYIAPLSSAPVQEIIRSIVPNRRDACSCSPRQVSLNFVGSVLVPSPSKKPLDIVGSSVVVPSPSTTLAALCDPLCSAKVTNSTPKPLAQGQSKSYVAVTDCSHTGGVDHLGGAHQTQGLTEATKHMIVTHKLLVMGIPLPQLSQGGKEQNLMKCVEDSPPRVELELFSILEDDEVIISLPDPPQNKEDDIAILLEEVPPVFLYL</sequence>
<reference evidence="1 2" key="1">
    <citation type="journal article" date="2022" name="Hortic Res">
        <title>A haplotype resolved chromosomal level avocado genome allows analysis of novel avocado genes.</title>
        <authorList>
            <person name="Nath O."/>
            <person name="Fletcher S.J."/>
            <person name="Hayward A."/>
            <person name="Shaw L.M."/>
            <person name="Masouleh A.K."/>
            <person name="Furtado A."/>
            <person name="Henry R.J."/>
            <person name="Mitter N."/>
        </authorList>
    </citation>
    <scope>NUCLEOTIDE SEQUENCE [LARGE SCALE GENOMIC DNA]</scope>
    <source>
        <strain evidence="2">cv. Hass</strain>
    </source>
</reference>
<dbReference type="Proteomes" id="UP001234297">
    <property type="component" value="Chromosome 3"/>
</dbReference>
<evidence type="ECO:0000313" key="2">
    <source>
        <dbReference type="Proteomes" id="UP001234297"/>
    </source>
</evidence>
<dbReference type="EMBL" id="CM056811">
    <property type="protein sequence ID" value="KAJ8638557.1"/>
    <property type="molecule type" value="Genomic_DNA"/>
</dbReference>
<keyword evidence="2" id="KW-1185">Reference proteome</keyword>
<proteinExistence type="predicted"/>
<evidence type="ECO:0000313" key="1">
    <source>
        <dbReference type="EMBL" id="KAJ8638557.1"/>
    </source>
</evidence>
<protein>
    <submittedName>
        <fullName evidence="1">Uncharacterized protein</fullName>
    </submittedName>
</protein>
<comment type="caution">
    <text evidence="1">The sequence shown here is derived from an EMBL/GenBank/DDBJ whole genome shotgun (WGS) entry which is preliminary data.</text>
</comment>
<name>A0ACC2LYR2_PERAE</name>
<accession>A0ACC2LYR2</accession>